<feature type="domain" description="FAD-binding" evidence="7">
    <location>
        <begin position="14"/>
        <end position="133"/>
    </location>
</feature>
<keyword evidence="2" id="KW-0285">Flavoprotein</keyword>
<dbReference type="GO" id="GO:0004502">
    <property type="term" value="F:kynurenine 3-monooxygenase activity"/>
    <property type="evidence" value="ECO:0000318"/>
    <property type="project" value="GO_Central"/>
</dbReference>
<dbReference type="GO" id="GO:0070189">
    <property type="term" value="P:kynurenine metabolic process"/>
    <property type="evidence" value="ECO:0000318"/>
    <property type="project" value="GO_Central"/>
</dbReference>
<evidence type="ECO:0000256" key="6">
    <source>
        <dbReference type="ARBA" id="ARBA00023033"/>
    </source>
</evidence>
<evidence type="ECO:0000313" key="9">
    <source>
        <dbReference type="Proteomes" id="UP000001064"/>
    </source>
</evidence>
<evidence type="ECO:0000256" key="4">
    <source>
        <dbReference type="ARBA" id="ARBA00022857"/>
    </source>
</evidence>
<dbReference type="STRING" id="5786.F0ZPY2"/>
<dbReference type="PANTHER" id="PTHR46028">
    <property type="entry name" value="KYNURENINE 3-MONOOXYGENASE"/>
    <property type="match status" value="1"/>
</dbReference>
<evidence type="ECO:0000259" key="7">
    <source>
        <dbReference type="Pfam" id="PF01494"/>
    </source>
</evidence>
<dbReference type="InterPro" id="IPR036188">
    <property type="entry name" value="FAD/NAD-bd_sf"/>
</dbReference>
<keyword evidence="4" id="KW-0521">NADP</keyword>
<dbReference type="OMA" id="REFMFIA"/>
<dbReference type="RefSeq" id="XP_003289472.1">
    <property type="nucleotide sequence ID" value="XM_003289424.1"/>
</dbReference>
<dbReference type="Pfam" id="PF01494">
    <property type="entry name" value="FAD_binding_3"/>
    <property type="match status" value="2"/>
</dbReference>
<dbReference type="EMBL" id="GL871117">
    <property type="protein sequence ID" value="EGC33986.1"/>
    <property type="molecule type" value="Genomic_DNA"/>
</dbReference>
<dbReference type="Proteomes" id="UP000001064">
    <property type="component" value="Unassembled WGS sequence"/>
</dbReference>
<keyword evidence="6" id="KW-0503">Monooxygenase</keyword>
<dbReference type="SUPFAM" id="SSF51905">
    <property type="entry name" value="FAD/NAD(P)-binding domain"/>
    <property type="match status" value="1"/>
</dbReference>
<dbReference type="GO" id="GO:0071949">
    <property type="term" value="F:FAD binding"/>
    <property type="evidence" value="ECO:0007669"/>
    <property type="project" value="InterPro"/>
</dbReference>
<dbReference type="InParanoid" id="F0ZPY2"/>
<dbReference type="eggNOG" id="KOG2614">
    <property type="taxonomic scope" value="Eukaryota"/>
</dbReference>
<dbReference type="GO" id="GO:0005741">
    <property type="term" value="C:mitochondrial outer membrane"/>
    <property type="evidence" value="ECO:0000318"/>
    <property type="project" value="GO_Central"/>
</dbReference>
<organism evidence="8 9">
    <name type="scientific">Dictyostelium purpureum</name>
    <name type="common">Slime mold</name>
    <dbReference type="NCBI Taxonomy" id="5786"/>
    <lineage>
        <taxon>Eukaryota</taxon>
        <taxon>Amoebozoa</taxon>
        <taxon>Evosea</taxon>
        <taxon>Eumycetozoa</taxon>
        <taxon>Dictyostelia</taxon>
        <taxon>Dictyosteliales</taxon>
        <taxon>Dictyosteliaceae</taxon>
        <taxon>Dictyostelium</taxon>
    </lineage>
</organism>
<dbReference type="AlphaFoldDB" id="F0ZPY2"/>
<feature type="domain" description="FAD-binding" evidence="7">
    <location>
        <begin position="254"/>
        <end position="289"/>
    </location>
</feature>
<gene>
    <name evidence="8" type="ORF">DICPUDRAFT_48629</name>
</gene>
<evidence type="ECO:0000256" key="3">
    <source>
        <dbReference type="ARBA" id="ARBA00022827"/>
    </source>
</evidence>
<keyword evidence="9" id="KW-1185">Reference proteome</keyword>
<keyword evidence="5" id="KW-0560">Oxidoreductase</keyword>
<dbReference type="Gene3D" id="3.50.50.60">
    <property type="entry name" value="FAD/NAD(P)-binding domain"/>
    <property type="match status" value="1"/>
</dbReference>
<dbReference type="PRINTS" id="PR00420">
    <property type="entry name" value="RNGMNOXGNASE"/>
</dbReference>
<dbReference type="OrthoDB" id="10053569at2759"/>
<dbReference type="GeneID" id="10502520"/>
<evidence type="ECO:0000256" key="5">
    <source>
        <dbReference type="ARBA" id="ARBA00023002"/>
    </source>
</evidence>
<keyword evidence="3" id="KW-0274">FAD</keyword>
<reference evidence="9" key="1">
    <citation type="journal article" date="2011" name="Genome Biol.">
        <title>Comparative genomics of the social amoebae Dictyostelium discoideum and Dictyostelium purpureum.</title>
        <authorList>
            <consortium name="US DOE Joint Genome Institute (JGI-PGF)"/>
            <person name="Sucgang R."/>
            <person name="Kuo A."/>
            <person name="Tian X."/>
            <person name="Salerno W."/>
            <person name="Parikh A."/>
            <person name="Feasley C.L."/>
            <person name="Dalin E."/>
            <person name="Tu H."/>
            <person name="Huang E."/>
            <person name="Barry K."/>
            <person name="Lindquist E."/>
            <person name="Shapiro H."/>
            <person name="Bruce D."/>
            <person name="Schmutz J."/>
            <person name="Salamov A."/>
            <person name="Fey P."/>
            <person name="Gaudet P."/>
            <person name="Anjard C."/>
            <person name="Babu M.M."/>
            <person name="Basu S."/>
            <person name="Bushmanova Y."/>
            <person name="van der Wel H."/>
            <person name="Katoh-Kurasawa M."/>
            <person name="Dinh C."/>
            <person name="Coutinho P.M."/>
            <person name="Saito T."/>
            <person name="Elias M."/>
            <person name="Schaap P."/>
            <person name="Kay R.R."/>
            <person name="Henrissat B."/>
            <person name="Eichinger L."/>
            <person name="Rivero F."/>
            <person name="Putnam N.H."/>
            <person name="West C.M."/>
            <person name="Loomis W.F."/>
            <person name="Chisholm R.L."/>
            <person name="Shaulsky G."/>
            <person name="Strassmann J.E."/>
            <person name="Queller D.C."/>
            <person name="Kuspa A."/>
            <person name="Grigoriev I.V."/>
        </authorList>
    </citation>
    <scope>NUCLEOTIDE SEQUENCE [LARGE SCALE GENOMIC DNA]</scope>
    <source>
        <strain evidence="9">QSDP1</strain>
    </source>
</reference>
<dbReference type="FunCoup" id="F0ZPY2">
    <property type="interactions" value="87"/>
</dbReference>
<dbReference type="InterPro" id="IPR002938">
    <property type="entry name" value="FAD-bd"/>
</dbReference>
<name>F0ZPY2_DICPU</name>
<evidence type="ECO:0000256" key="1">
    <source>
        <dbReference type="ARBA" id="ARBA00001974"/>
    </source>
</evidence>
<comment type="cofactor">
    <cofactor evidence="1">
        <name>FAD</name>
        <dbReference type="ChEBI" id="CHEBI:57692"/>
    </cofactor>
</comment>
<dbReference type="PANTHER" id="PTHR46028:SF2">
    <property type="entry name" value="KYNURENINE 3-MONOOXYGENASE"/>
    <property type="match status" value="1"/>
</dbReference>
<dbReference type="KEGG" id="dpp:DICPUDRAFT_48629"/>
<evidence type="ECO:0000256" key="2">
    <source>
        <dbReference type="ARBA" id="ARBA00022630"/>
    </source>
</evidence>
<dbReference type="VEuPathDB" id="AmoebaDB:DICPUDRAFT_48629"/>
<protein>
    <recommendedName>
        <fullName evidence="7">FAD-binding domain-containing protein</fullName>
    </recommendedName>
</protein>
<accession>F0ZPY2</accession>
<sequence length="420" mass="48011">MDPKQRARSINLALSDRGIKTLKKTGHVDDILEIAIPMKGRMVHSIDGDQSFLPYSSDSNKHLYSVSRQLLNEKLREHAEKLPNVKFHFSDVCKSVDFNNVSFETVSDGKTEKHFGKTIIGCDGAFSAVRNSMTRLDRQDYSQSYLKHGYKELSIPPGENGTFLIDKNSLHIWPRGSFMMIALPNIDGSFTCTLFFPFDGELSFKSLDTKEKVEDFFKKYFLDAYNLMPTIIEDYFTNPTSSLVTVKTDPFNVDGRAVLVGDAAHAIVPFYGQGMNAAFEDCLELINCLEDNSLRSTDQEYSIEHLTRVYSRYHDNRKKNSDAIAEMAVENFIEMRDSVADPLFLFKKKVEQMLEKQFPNRYISRYELISFSTEPYSYAQQTGLANQRILSKLVEGNTEYDINKIDLSLADKLIKEILNK</sequence>
<proteinExistence type="predicted"/>
<evidence type="ECO:0000313" key="8">
    <source>
        <dbReference type="EMBL" id="EGC33986.1"/>
    </source>
</evidence>